<dbReference type="CDD" id="cd00038">
    <property type="entry name" value="CAP_ED"/>
    <property type="match status" value="1"/>
</dbReference>
<dbReference type="Gene3D" id="2.60.120.10">
    <property type="entry name" value="Jelly Rolls"/>
    <property type="match status" value="1"/>
</dbReference>
<feature type="domain" description="Cyclic nucleotide-binding" evidence="1">
    <location>
        <begin position="23"/>
        <end position="122"/>
    </location>
</feature>
<organism evidence="2 3">
    <name type="scientific">Vibrio algarum</name>
    <dbReference type="NCBI Taxonomy" id="3020714"/>
    <lineage>
        <taxon>Bacteria</taxon>
        <taxon>Pseudomonadati</taxon>
        <taxon>Pseudomonadota</taxon>
        <taxon>Gammaproteobacteria</taxon>
        <taxon>Vibrionales</taxon>
        <taxon>Vibrionaceae</taxon>
        <taxon>Vibrio</taxon>
    </lineage>
</organism>
<gene>
    <name evidence="2" type="ORF">PGX00_22210</name>
</gene>
<dbReference type="SMART" id="SM00100">
    <property type="entry name" value="cNMP"/>
    <property type="match status" value="1"/>
</dbReference>
<dbReference type="InterPro" id="IPR018490">
    <property type="entry name" value="cNMP-bd_dom_sf"/>
</dbReference>
<dbReference type="InterPro" id="IPR000595">
    <property type="entry name" value="cNMP-bd_dom"/>
</dbReference>
<sequence>MTIELETVVKQLSINTKVHQDSYEKNQLIYRANEGASGFYLLRSGMVGLYKNTEAGKEHLIRVYGKGEFFGYRSLFSQEPYHLTTRSLTPSNVSHFHVCRIEELYLNTPELLNFLVKSVCRELGEAESRLSNIAGFGAKVRVLDSIVDLFGRFADYPWTAREIAEHSGTETQTVIRFCRLLKDNGLLDPKIRGIAPINLHDLTLFRTELVNR</sequence>
<dbReference type="PROSITE" id="PS50042">
    <property type="entry name" value="CNMP_BINDING_3"/>
    <property type="match status" value="1"/>
</dbReference>
<evidence type="ECO:0000313" key="3">
    <source>
        <dbReference type="Proteomes" id="UP001210678"/>
    </source>
</evidence>
<dbReference type="InterPro" id="IPR050397">
    <property type="entry name" value="Env_Response_Regulators"/>
</dbReference>
<keyword evidence="3" id="KW-1185">Reference proteome</keyword>
<reference evidence="2 3" key="1">
    <citation type="submission" date="2023-01" db="EMBL/GenBank/DDBJ databases">
        <title>Vibrio sp. KJ40-1 sp.nov, isolated from marine algae.</title>
        <authorList>
            <person name="Butt M."/>
            <person name="Kim J.M.J."/>
            <person name="Jeon C.O.C."/>
        </authorList>
    </citation>
    <scope>NUCLEOTIDE SEQUENCE [LARGE SCALE GENOMIC DNA]</scope>
    <source>
        <strain evidence="2 3">KJ40-1</strain>
    </source>
</reference>
<dbReference type="Pfam" id="PF00027">
    <property type="entry name" value="cNMP_binding"/>
    <property type="match status" value="1"/>
</dbReference>
<evidence type="ECO:0000259" key="1">
    <source>
        <dbReference type="PROSITE" id="PS50042"/>
    </source>
</evidence>
<dbReference type="SUPFAM" id="SSF51206">
    <property type="entry name" value="cAMP-binding domain-like"/>
    <property type="match status" value="1"/>
</dbReference>
<dbReference type="InterPro" id="IPR014710">
    <property type="entry name" value="RmlC-like_jellyroll"/>
</dbReference>
<dbReference type="PANTHER" id="PTHR24567">
    <property type="entry name" value="CRP FAMILY TRANSCRIPTIONAL REGULATORY PROTEIN"/>
    <property type="match status" value="1"/>
</dbReference>
<dbReference type="EMBL" id="JAQLOI010000003">
    <property type="protein sequence ID" value="MDB1126233.1"/>
    <property type="molecule type" value="Genomic_DNA"/>
</dbReference>
<comment type="caution">
    <text evidence="2">The sequence shown here is derived from an EMBL/GenBank/DDBJ whole genome shotgun (WGS) entry which is preliminary data.</text>
</comment>
<dbReference type="RefSeq" id="WP_272140673.1">
    <property type="nucleotide sequence ID" value="NZ_JAQLOI010000003.1"/>
</dbReference>
<evidence type="ECO:0000313" key="2">
    <source>
        <dbReference type="EMBL" id="MDB1126233.1"/>
    </source>
</evidence>
<protein>
    <submittedName>
        <fullName evidence="2">Crp/Fnr family transcriptional regulator</fullName>
    </submittedName>
</protein>
<proteinExistence type="predicted"/>
<accession>A0ABT4YXC2</accession>
<name>A0ABT4YXC2_9VIBR</name>
<dbReference type="Proteomes" id="UP001210678">
    <property type="component" value="Unassembled WGS sequence"/>
</dbReference>
<dbReference type="PANTHER" id="PTHR24567:SF74">
    <property type="entry name" value="HTH-TYPE TRANSCRIPTIONAL REGULATOR ARCR"/>
    <property type="match status" value="1"/>
</dbReference>